<comment type="caution">
    <text evidence="8">The sequence shown here is derived from an EMBL/GenBank/DDBJ whole genome shotgun (WGS) entry which is preliminary data.</text>
</comment>
<comment type="similarity">
    <text evidence="2">Belongs to the ComB family.</text>
</comment>
<dbReference type="GO" id="GO:0050532">
    <property type="term" value="F:2-phosphosulfolactate phosphatase activity"/>
    <property type="evidence" value="ECO:0007669"/>
    <property type="project" value="UniProtKB-EC"/>
</dbReference>
<accession>A0A371NRT4</accession>
<keyword evidence="9" id="KW-1185">Reference proteome</keyword>
<proteinExistence type="inferred from homology"/>
<dbReference type="EMBL" id="QUAB01000044">
    <property type="protein sequence ID" value="REJ04907.1"/>
    <property type="molecule type" value="Genomic_DNA"/>
</dbReference>
<evidence type="ECO:0000256" key="1">
    <source>
        <dbReference type="ARBA" id="ARBA00001946"/>
    </source>
</evidence>
<organism evidence="8 9">
    <name type="scientific">Microbacterium bovistercoris</name>
    <dbReference type="NCBI Taxonomy" id="2293570"/>
    <lineage>
        <taxon>Bacteria</taxon>
        <taxon>Bacillati</taxon>
        <taxon>Actinomycetota</taxon>
        <taxon>Actinomycetes</taxon>
        <taxon>Micrococcales</taxon>
        <taxon>Microbacteriaceae</taxon>
        <taxon>Microbacterium</taxon>
    </lineage>
</organism>
<dbReference type="InterPro" id="IPR036702">
    <property type="entry name" value="ComB-like_sf"/>
</dbReference>
<evidence type="ECO:0000256" key="7">
    <source>
        <dbReference type="ARBA" id="ARBA00033711"/>
    </source>
</evidence>
<evidence type="ECO:0000313" key="9">
    <source>
        <dbReference type="Proteomes" id="UP000262172"/>
    </source>
</evidence>
<dbReference type="PANTHER" id="PTHR37311:SF1">
    <property type="entry name" value="2-PHOSPHOSULFOLACTATE PHOSPHATASE-RELATED"/>
    <property type="match status" value="1"/>
</dbReference>
<reference evidence="8 9" key="1">
    <citation type="submission" date="2018-08" db="EMBL/GenBank/DDBJ databases">
        <title>Isolation, diversity and antifungal activity of Actinobacteria from cow dung.</title>
        <authorList>
            <person name="Ling L."/>
        </authorList>
    </citation>
    <scope>NUCLEOTIDE SEQUENCE [LARGE SCALE GENOMIC DNA]</scope>
    <source>
        <strain evidence="8 9">NEAU-LLE</strain>
    </source>
</reference>
<dbReference type="EC" id="3.1.3.71" evidence="3"/>
<dbReference type="PANTHER" id="PTHR37311">
    <property type="entry name" value="2-PHOSPHOSULFOLACTATE PHOSPHATASE-RELATED"/>
    <property type="match status" value="1"/>
</dbReference>
<dbReference type="GO" id="GO:0050545">
    <property type="term" value="F:sulfopyruvate decarboxylase activity"/>
    <property type="evidence" value="ECO:0007669"/>
    <property type="project" value="TreeGrafter"/>
</dbReference>
<dbReference type="InterPro" id="IPR005238">
    <property type="entry name" value="ComB-like"/>
</dbReference>
<evidence type="ECO:0000313" key="8">
    <source>
        <dbReference type="EMBL" id="REJ04907.1"/>
    </source>
</evidence>
<dbReference type="Proteomes" id="UP000262172">
    <property type="component" value="Unassembled WGS sequence"/>
</dbReference>
<dbReference type="GO" id="GO:0000287">
    <property type="term" value="F:magnesium ion binding"/>
    <property type="evidence" value="ECO:0007669"/>
    <property type="project" value="InterPro"/>
</dbReference>
<comment type="cofactor">
    <cofactor evidence="1">
        <name>Mg(2+)</name>
        <dbReference type="ChEBI" id="CHEBI:18420"/>
    </cofactor>
</comment>
<dbReference type="AlphaFoldDB" id="A0A371NRT4"/>
<protein>
    <recommendedName>
        <fullName evidence="4">Probable 2-phosphosulfolactate phosphatase</fullName>
        <ecNumber evidence="3">3.1.3.71</ecNumber>
    </recommendedName>
</protein>
<dbReference type="RefSeq" id="WP_116242513.1">
    <property type="nucleotide sequence ID" value="NZ_QUAB01000044.1"/>
</dbReference>
<evidence type="ECO:0000256" key="2">
    <source>
        <dbReference type="ARBA" id="ARBA00009997"/>
    </source>
</evidence>
<sequence>MPSPFDQSSYQVRLEWGAEGLARLAPADVVIAVDVLRFSTTVAELVEAGTSVDLQGARAWSSNGADVAEAAATTGAEVLLGGIRNASAVASAVMTLQERRGERTSVTIIAAGERAGDGSLRFAVEDLLGAGAVVCALIDLGVDHTSPEAVAAAESFRALRRGLRHLLSASGSGRELAIGVASTARMADAGIRPATPEEAAEHDASSAVPHLREGVITAFA</sequence>
<evidence type="ECO:0000256" key="4">
    <source>
        <dbReference type="ARBA" id="ARBA00021948"/>
    </source>
</evidence>
<dbReference type="Pfam" id="PF04029">
    <property type="entry name" value="2-ph_phosp"/>
    <property type="match status" value="1"/>
</dbReference>
<name>A0A371NRT4_9MICO</name>
<dbReference type="Gene3D" id="3.90.1560.10">
    <property type="entry name" value="ComB-like"/>
    <property type="match status" value="1"/>
</dbReference>
<keyword evidence="6" id="KW-0460">Magnesium</keyword>
<comment type="catalytic activity">
    <reaction evidence="7">
        <text>(2R)-O-phospho-3-sulfolactate + H2O = (2R)-3-sulfolactate + phosphate</text>
        <dbReference type="Rhea" id="RHEA:23416"/>
        <dbReference type="ChEBI" id="CHEBI:15377"/>
        <dbReference type="ChEBI" id="CHEBI:15597"/>
        <dbReference type="ChEBI" id="CHEBI:43474"/>
        <dbReference type="ChEBI" id="CHEBI:58738"/>
        <dbReference type="EC" id="3.1.3.71"/>
    </reaction>
</comment>
<dbReference type="SUPFAM" id="SSF142823">
    <property type="entry name" value="ComB-like"/>
    <property type="match status" value="1"/>
</dbReference>
<keyword evidence="5 8" id="KW-0378">Hydrolase</keyword>
<evidence type="ECO:0000256" key="3">
    <source>
        <dbReference type="ARBA" id="ARBA00012953"/>
    </source>
</evidence>
<dbReference type="OrthoDB" id="8588453at2"/>
<evidence type="ECO:0000256" key="5">
    <source>
        <dbReference type="ARBA" id="ARBA00022801"/>
    </source>
</evidence>
<gene>
    <name evidence="8" type="ORF">DY023_11655</name>
</gene>
<evidence type="ECO:0000256" key="6">
    <source>
        <dbReference type="ARBA" id="ARBA00022842"/>
    </source>
</evidence>